<evidence type="ECO:0000256" key="2">
    <source>
        <dbReference type="ARBA" id="ARBA00022448"/>
    </source>
</evidence>
<accession>A0AAV6VYF7</accession>
<feature type="transmembrane region" description="Helical" evidence="7">
    <location>
        <begin position="112"/>
        <end position="133"/>
    </location>
</feature>
<dbReference type="PANTHER" id="PTHR11662:SF399">
    <property type="entry name" value="FI19708P1-RELATED"/>
    <property type="match status" value="1"/>
</dbReference>
<gene>
    <name evidence="9" type="ORF">JTE90_006360</name>
</gene>
<dbReference type="GO" id="GO:0015293">
    <property type="term" value="F:symporter activity"/>
    <property type="evidence" value="ECO:0007669"/>
    <property type="project" value="UniProtKB-KW"/>
</dbReference>
<dbReference type="Pfam" id="PF07690">
    <property type="entry name" value="MFS_1"/>
    <property type="match status" value="1"/>
</dbReference>
<evidence type="ECO:0000256" key="1">
    <source>
        <dbReference type="ARBA" id="ARBA00004141"/>
    </source>
</evidence>
<evidence type="ECO:0000313" key="10">
    <source>
        <dbReference type="Proteomes" id="UP000827092"/>
    </source>
</evidence>
<keyword evidence="5 7" id="KW-1133">Transmembrane helix</keyword>
<keyword evidence="3 7" id="KW-0812">Transmembrane</keyword>
<feature type="transmembrane region" description="Helical" evidence="7">
    <location>
        <begin position="178"/>
        <end position="197"/>
    </location>
</feature>
<dbReference type="InterPro" id="IPR020846">
    <property type="entry name" value="MFS_dom"/>
</dbReference>
<dbReference type="InterPro" id="IPR011701">
    <property type="entry name" value="MFS"/>
</dbReference>
<dbReference type="PANTHER" id="PTHR11662">
    <property type="entry name" value="SOLUTE CARRIER FAMILY 17"/>
    <property type="match status" value="1"/>
</dbReference>
<dbReference type="InterPro" id="IPR050382">
    <property type="entry name" value="MFS_Na/Anion_cotransporter"/>
</dbReference>
<dbReference type="Gene3D" id="1.20.1250.20">
    <property type="entry name" value="MFS general substrate transporter like domains"/>
    <property type="match status" value="2"/>
</dbReference>
<feature type="transmembrane region" description="Helical" evidence="7">
    <location>
        <begin position="437"/>
        <end position="459"/>
    </location>
</feature>
<evidence type="ECO:0000256" key="4">
    <source>
        <dbReference type="ARBA" id="ARBA00022847"/>
    </source>
</evidence>
<dbReference type="FunFam" id="1.20.1250.20:FF:000003">
    <property type="entry name" value="Solute carrier family 17 member 3"/>
    <property type="match status" value="1"/>
</dbReference>
<dbReference type="GO" id="GO:0006820">
    <property type="term" value="P:monoatomic anion transport"/>
    <property type="evidence" value="ECO:0007669"/>
    <property type="project" value="TreeGrafter"/>
</dbReference>
<proteinExistence type="predicted"/>
<feature type="transmembrane region" description="Helical" evidence="7">
    <location>
        <begin position="348"/>
        <end position="379"/>
    </location>
</feature>
<evidence type="ECO:0000256" key="7">
    <source>
        <dbReference type="SAM" id="Phobius"/>
    </source>
</evidence>
<evidence type="ECO:0000256" key="6">
    <source>
        <dbReference type="ARBA" id="ARBA00023136"/>
    </source>
</evidence>
<organism evidence="9 10">
    <name type="scientific">Oedothorax gibbosus</name>
    <dbReference type="NCBI Taxonomy" id="931172"/>
    <lineage>
        <taxon>Eukaryota</taxon>
        <taxon>Metazoa</taxon>
        <taxon>Ecdysozoa</taxon>
        <taxon>Arthropoda</taxon>
        <taxon>Chelicerata</taxon>
        <taxon>Arachnida</taxon>
        <taxon>Araneae</taxon>
        <taxon>Araneomorphae</taxon>
        <taxon>Entelegynae</taxon>
        <taxon>Araneoidea</taxon>
        <taxon>Linyphiidae</taxon>
        <taxon>Erigoninae</taxon>
        <taxon>Oedothorax</taxon>
    </lineage>
</organism>
<evidence type="ECO:0000313" key="9">
    <source>
        <dbReference type="EMBL" id="KAG8200778.1"/>
    </source>
</evidence>
<feature type="transmembrane region" description="Helical" evidence="7">
    <location>
        <begin position="399"/>
        <end position="425"/>
    </location>
</feature>
<dbReference type="InterPro" id="IPR036259">
    <property type="entry name" value="MFS_trans_sf"/>
</dbReference>
<dbReference type="SUPFAM" id="SSF103473">
    <property type="entry name" value="MFS general substrate transporter"/>
    <property type="match status" value="1"/>
</dbReference>
<feature type="domain" description="Major facilitator superfamily (MFS) profile" evidence="8">
    <location>
        <begin position="17"/>
        <end position="460"/>
    </location>
</feature>
<dbReference type="PROSITE" id="PS50850">
    <property type="entry name" value="MFS"/>
    <property type="match status" value="1"/>
</dbReference>
<dbReference type="GO" id="GO:0016020">
    <property type="term" value="C:membrane"/>
    <property type="evidence" value="ECO:0007669"/>
    <property type="project" value="UniProtKB-SubCell"/>
</dbReference>
<feature type="transmembrane region" description="Helical" evidence="7">
    <location>
        <begin position="21"/>
        <end position="47"/>
    </location>
</feature>
<dbReference type="Proteomes" id="UP000827092">
    <property type="component" value="Unassembled WGS sequence"/>
</dbReference>
<feature type="transmembrane region" description="Helical" evidence="7">
    <location>
        <begin position="87"/>
        <end position="107"/>
    </location>
</feature>
<keyword evidence="6 7" id="KW-0472">Membrane</keyword>
<comment type="subcellular location">
    <subcellularLocation>
        <location evidence="1">Membrane</location>
        <topology evidence="1">Multi-pass membrane protein</topology>
    </subcellularLocation>
</comment>
<keyword evidence="10" id="KW-1185">Reference proteome</keyword>
<feature type="transmembrane region" description="Helical" evidence="7">
    <location>
        <begin position="308"/>
        <end position="328"/>
    </location>
</feature>
<feature type="transmembrane region" description="Helical" evidence="7">
    <location>
        <begin position="139"/>
        <end position="157"/>
    </location>
</feature>
<feature type="transmembrane region" description="Helical" evidence="7">
    <location>
        <begin position="209"/>
        <end position="229"/>
    </location>
</feature>
<evidence type="ECO:0000256" key="5">
    <source>
        <dbReference type="ARBA" id="ARBA00022989"/>
    </source>
</evidence>
<sequence length="492" mass="53372">MDGRRKAYSCCGAYCQVRYILSFLAFWSLLNLYMLRVNLSIALVAMVKTPKEQTKGEICPISKNATDLEGLQGGVQFDWSSRMQGQLLSAFFYGYLLTPLIGGVFALRFDALWVLGLGVLAAGILTLLSPVAAQYGGPWALFATRVGIGIASGMGFPSMHTLIGKWYPKSERSFQTTVIYNGVPAGCVLILVSSGFFDKWGLLGGWPAAFYVSGMSTCVWFVFWTVLVYESPHDHPWISEEELQAITVGGVGPKKGGNVPFREIAKSVPFYALCYAHFANNFGGYIQFTYVPTYFKQVLHLNIIENGALSALPYVAFMLLSSPSAYLVDRMRSAGFSINTLRKVANSLAFFVPAICVAVAPFIGCRPVAIVILFTLATSVNGLKLSGFEVTHIDMSPEFAGILMAGTNTVANLGGMGGPSFVGLIQQKYDSDVSWKIVYVTTALVYVSGGIVFILFGSADLQPWGISPVTTQVDNATPEEVKKENSPENKSA</sequence>
<keyword evidence="4" id="KW-0769">Symport</keyword>
<comment type="caution">
    <text evidence="9">The sequence shown here is derived from an EMBL/GenBank/DDBJ whole genome shotgun (WGS) entry which is preliminary data.</text>
</comment>
<dbReference type="FunFam" id="1.20.1250.20:FF:000423">
    <property type="entry name" value="Putative inorganic phosphate cotransporter-like Protein"/>
    <property type="match status" value="1"/>
</dbReference>
<protein>
    <recommendedName>
        <fullName evidence="8">Major facilitator superfamily (MFS) profile domain-containing protein</fullName>
    </recommendedName>
</protein>
<evidence type="ECO:0000256" key="3">
    <source>
        <dbReference type="ARBA" id="ARBA00022692"/>
    </source>
</evidence>
<keyword evidence="2" id="KW-0813">Transport</keyword>
<dbReference type="AlphaFoldDB" id="A0AAV6VYF7"/>
<name>A0AAV6VYF7_9ARAC</name>
<reference evidence="9 10" key="1">
    <citation type="journal article" date="2022" name="Nat. Ecol. Evol.">
        <title>A masculinizing supergene underlies an exaggerated male reproductive morph in a spider.</title>
        <authorList>
            <person name="Hendrickx F."/>
            <person name="De Corte Z."/>
            <person name="Sonet G."/>
            <person name="Van Belleghem S.M."/>
            <person name="Kostlbacher S."/>
            <person name="Vangestel C."/>
        </authorList>
    </citation>
    <scope>NUCLEOTIDE SEQUENCE [LARGE SCALE GENOMIC DNA]</scope>
    <source>
        <strain evidence="9">W744_W776</strain>
    </source>
</reference>
<feature type="transmembrane region" description="Helical" evidence="7">
    <location>
        <begin position="270"/>
        <end position="288"/>
    </location>
</feature>
<evidence type="ECO:0000259" key="8">
    <source>
        <dbReference type="PROSITE" id="PS50850"/>
    </source>
</evidence>
<dbReference type="EMBL" id="JAFNEN010000013">
    <property type="protein sequence ID" value="KAG8200778.1"/>
    <property type="molecule type" value="Genomic_DNA"/>
</dbReference>